<keyword evidence="13" id="KW-1133">Transmembrane helix</keyword>
<dbReference type="InterPro" id="IPR004358">
    <property type="entry name" value="Sig_transdc_His_kin-like_C"/>
</dbReference>
<dbReference type="PROSITE" id="PS50110">
    <property type="entry name" value="RESPONSE_REGULATORY"/>
    <property type="match status" value="1"/>
</dbReference>
<dbReference type="InterPro" id="IPR009057">
    <property type="entry name" value="Homeodomain-like_sf"/>
</dbReference>
<dbReference type="SMART" id="SM00387">
    <property type="entry name" value="HATPase_c"/>
    <property type="match status" value="1"/>
</dbReference>
<dbReference type="SMART" id="SM00388">
    <property type="entry name" value="HisKA"/>
    <property type="match status" value="1"/>
</dbReference>
<dbReference type="Gene3D" id="3.30.565.10">
    <property type="entry name" value="Histidine kinase-like ATPase, C-terminal domain"/>
    <property type="match status" value="1"/>
</dbReference>
<organism evidence="17 18">
    <name type="scientific">Marinoscillum furvescens DSM 4134</name>
    <dbReference type="NCBI Taxonomy" id="1122208"/>
    <lineage>
        <taxon>Bacteria</taxon>
        <taxon>Pseudomonadati</taxon>
        <taxon>Bacteroidota</taxon>
        <taxon>Cytophagia</taxon>
        <taxon>Cytophagales</taxon>
        <taxon>Reichenbachiellaceae</taxon>
        <taxon>Marinoscillum</taxon>
    </lineage>
</organism>
<name>A0A3D9LJS0_MARFU</name>
<evidence type="ECO:0000256" key="4">
    <source>
        <dbReference type="ARBA" id="ARBA00022679"/>
    </source>
</evidence>
<dbReference type="PRINTS" id="PR00344">
    <property type="entry name" value="BCTRLSENSOR"/>
</dbReference>
<keyword evidence="5" id="KW-0547">Nucleotide-binding</keyword>
<dbReference type="InterPro" id="IPR011110">
    <property type="entry name" value="Reg_prop"/>
</dbReference>
<dbReference type="InterPro" id="IPR003661">
    <property type="entry name" value="HisK_dim/P_dom"/>
</dbReference>
<dbReference type="GO" id="GO:0005524">
    <property type="term" value="F:ATP binding"/>
    <property type="evidence" value="ECO:0007669"/>
    <property type="project" value="UniProtKB-KW"/>
</dbReference>
<evidence type="ECO:0000256" key="8">
    <source>
        <dbReference type="ARBA" id="ARBA00023012"/>
    </source>
</evidence>
<dbReference type="SUPFAM" id="SSF47384">
    <property type="entry name" value="Homodimeric domain of signal transducing histidine kinase"/>
    <property type="match status" value="1"/>
</dbReference>
<feature type="modified residue" description="4-aspartylphosphate" evidence="12">
    <location>
        <position position="1135"/>
    </location>
</feature>
<dbReference type="SUPFAM" id="SSF50998">
    <property type="entry name" value="Quinoprotein alcohol dehydrogenase-like"/>
    <property type="match status" value="1"/>
</dbReference>
<dbReference type="FunFam" id="1.10.287.130:FF:000045">
    <property type="entry name" value="Two-component system sensor histidine kinase/response regulator"/>
    <property type="match status" value="1"/>
</dbReference>
<dbReference type="Pfam" id="PF07494">
    <property type="entry name" value="Reg_prop"/>
    <property type="match status" value="3"/>
</dbReference>
<evidence type="ECO:0000256" key="2">
    <source>
        <dbReference type="ARBA" id="ARBA00012438"/>
    </source>
</evidence>
<reference evidence="17 18" key="1">
    <citation type="submission" date="2018-07" db="EMBL/GenBank/DDBJ databases">
        <title>Genomic Encyclopedia of Type Strains, Phase IV (KMG-IV): sequencing the most valuable type-strain genomes for metagenomic binning, comparative biology and taxonomic classification.</title>
        <authorList>
            <person name="Goeker M."/>
        </authorList>
    </citation>
    <scope>NUCLEOTIDE SEQUENCE [LARGE SCALE GENOMIC DNA]</scope>
    <source>
        <strain evidence="17 18">DSM 4134</strain>
    </source>
</reference>
<dbReference type="Pfam" id="PF12833">
    <property type="entry name" value="HTH_18"/>
    <property type="match status" value="1"/>
</dbReference>
<evidence type="ECO:0000256" key="6">
    <source>
        <dbReference type="ARBA" id="ARBA00022777"/>
    </source>
</evidence>
<dbReference type="PROSITE" id="PS01124">
    <property type="entry name" value="HTH_ARAC_FAMILY_2"/>
    <property type="match status" value="1"/>
</dbReference>
<evidence type="ECO:0000256" key="9">
    <source>
        <dbReference type="ARBA" id="ARBA00023015"/>
    </source>
</evidence>
<proteinExistence type="predicted"/>
<keyword evidence="11" id="KW-0804">Transcription</keyword>
<keyword evidence="8" id="KW-0902">Two-component regulatory system</keyword>
<keyword evidence="4" id="KW-0808">Transferase</keyword>
<dbReference type="Pfam" id="PF00072">
    <property type="entry name" value="Response_reg"/>
    <property type="match status" value="1"/>
</dbReference>
<keyword evidence="6" id="KW-0418">Kinase</keyword>
<dbReference type="Gene3D" id="3.40.50.2300">
    <property type="match status" value="1"/>
</dbReference>
<dbReference type="InterPro" id="IPR001789">
    <property type="entry name" value="Sig_transdc_resp-reg_receiver"/>
</dbReference>
<evidence type="ECO:0000256" key="7">
    <source>
        <dbReference type="ARBA" id="ARBA00022840"/>
    </source>
</evidence>
<dbReference type="SMART" id="SM00342">
    <property type="entry name" value="HTH_ARAC"/>
    <property type="match status" value="1"/>
</dbReference>
<dbReference type="PROSITE" id="PS00041">
    <property type="entry name" value="HTH_ARAC_FAMILY_1"/>
    <property type="match status" value="1"/>
</dbReference>
<keyword evidence="7" id="KW-0067">ATP-binding</keyword>
<dbReference type="InterPro" id="IPR011006">
    <property type="entry name" value="CheY-like_superfamily"/>
</dbReference>
<evidence type="ECO:0000259" key="15">
    <source>
        <dbReference type="PROSITE" id="PS50109"/>
    </source>
</evidence>
<accession>A0A3D9LJS0</accession>
<comment type="catalytic activity">
    <reaction evidence="1">
        <text>ATP + protein L-histidine = ADP + protein N-phospho-L-histidine.</text>
        <dbReference type="EC" id="2.7.13.3"/>
    </reaction>
</comment>
<dbReference type="SUPFAM" id="SSF55874">
    <property type="entry name" value="ATPase domain of HSP90 chaperone/DNA topoisomerase II/histidine kinase"/>
    <property type="match status" value="1"/>
</dbReference>
<dbReference type="SUPFAM" id="SSF52172">
    <property type="entry name" value="CheY-like"/>
    <property type="match status" value="1"/>
</dbReference>
<dbReference type="PANTHER" id="PTHR43547:SF2">
    <property type="entry name" value="HYBRID SIGNAL TRANSDUCTION HISTIDINE KINASE C"/>
    <property type="match status" value="1"/>
</dbReference>
<dbReference type="EC" id="2.7.13.3" evidence="2"/>
<evidence type="ECO:0000256" key="1">
    <source>
        <dbReference type="ARBA" id="ARBA00000085"/>
    </source>
</evidence>
<dbReference type="CDD" id="cd00075">
    <property type="entry name" value="HATPase"/>
    <property type="match status" value="1"/>
</dbReference>
<dbReference type="InterPro" id="IPR011047">
    <property type="entry name" value="Quinoprotein_ADH-like_sf"/>
</dbReference>
<feature type="domain" description="Response regulatory" evidence="16">
    <location>
        <begin position="1087"/>
        <end position="1202"/>
    </location>
</feature>
<keyword evidence="13" id="KW-0472">Membrane</keyword>
<dbReference type="SUPFAM" id="SSF63829">
    <property type="entry name" value="Calcium-dependent phosphotriesterase"/>
    <property type="match status" value="2"/>
</dbReference>
<evidence type="ECO:0000256" key="13">
    <source>
        <dbReference type="SAM" id="Phobius"/>
    </source>
</evidence>
<evidence type="ECO:0000256" key="11">
    <source>
        <dbReference type="ARBA" id="ARBA00023163"/>
    </source>
</evidence>
<dbReference type="Pfam" id="PF07495">
    <property type="entry name" value="Y_Y_Y"/>
    <property type="match status" value="1"/>
</dbReference>
<dbReference type="FunFam" id="2.60.40.10:FF:000791">
    <property type="entry name" value="Two-component system sensor histidine kinase/response regulator"/>
    <property type="match status" value="1"/>
</dbReference>
<dbReference type="InterPro" id="IPR018062">
    <property type="entry name" value="HTH_AraC-typ_CS"/>
</dbReference>
<protein>
    <recommendedName>
        <fullName evidence="2">histidine kinase</fullName>
        <ecNumber evidence="2">2.7.13.3</ecNumber>
    </recommendedName>
</protein>
<dbReference type="InterPro" id="IPR036890">
    <property type="entry name" value="HATPase_C_sf"/>
</dbReference>
<dbReference type="FunFam" id="3.30.565.10:FF:000037">
    <property type="entry name" value="Hybrid sensor histidine kinase/response regulator"/>
    <property type="match status" value="1"/>
</dbReference>
<gene>
    <name evidence="17" type="ORF">C7460_10117</name>
</gene>
<feature type="domain" description="HTH araC/xylS-type" evidence="14">
    <location>
        <begin position="1234"/>
        <end position="1333"/>
    </location>
</feature>
<dbReference type="Pfam" id="PF02518">
    <property type="entry name" value="HATPase_c"/>
    <property type="match status" value="1"/>
</dbReference>
<keyword evidence="9" id="KW-0805">Transcription regulation</keyword>
<dbReference type="InterPro" id="IPR018060">
    <property type="entry name" value="HTH_AraC"/>
</dbReference>
<dbReference type="Gene3D" id="1.10.10.60">
    <property type="entry name" value="Homeodomain-like"/>
    <property type="match status" value="1"/>
</dbReference>
<dbReference type="Gene3D" id="2.60.40.10">
    <property type="entry name" value="Immunoglobulins"/>
    <property type="match status" value="1"/>
</dbReference>
<keyword evidence="13" id="KW-0812">Transmembrane</keyword>
<keyword evidence="3 12" id="KW-0597">Phosphoprotein</keyword>
<dbReference type="EMBL" id="QREG01000001">
    <property type="protein sequence ID" value="REE05502.1"/>
    <property type="molecule type" value="Genomic_DNA"/>
</dbReference>
<evidence type="ECO:0000256" key="3">
    <source>
        <dbReference type="ARBA" id="ARBA00022553"/>
    </source>
</evidence>
<sequence>MRHKFACFSLLIMLTFIAYGQYDIRKVARVKGISSGTITAMDQDHQGLIWVGTRDGLKRYDGQEVKSYKPQSSSLVGNDVSAVLVDAHNRLWVGTTDGGLNLYVHEVDSFNHFMPKTGVADAIESTDVRDILEDGQGNIWVATKHGLNRYIEDGNSFEVFRSPFANQLIRDIEIDDQGNIWCGTFGGGLYQFNPETKKFKDFLTELTSAPKVQSLAIVNDQILIGTRDQGVLLFDPESNDLQSFLTDDKYKESSNIWDILVSDDGKKIWIGTDGNGMIALEAHDGEWRDQPLFIPLIESKRLGNAVYTIFFDRDENMWIGSAWKGLYALEHLHNDISFLAGLENEDQNTVWSIYKENETVWLGTDGNGLLIYDQARAGDLEKYYERYKIVTIDKRVDGNYWLGTYSNGLILFGKDKRELKRYGAKAGSLPANDVRDILHDPKSNGYWIGTWGGGISFIDERTQEFTTFQYDANDETTLSNNNVVALEYASGGKIWVATFGGGVNRFDPETRTFERYQYQVSRDYGTKFLSKNLTCIYDDQLGNLWFGTWTKGLSKLNLATGDVHTFEHYPFLQGVTVCSILEDSKRNVWISTTEGIYKYVHAQDTVLDYSDLKGGYHFGSAFQDQQGHMYFGGLNGVVSFDPLKMEIVQKEPNIVFTDFKLFNKSVTVGKGQFLDKTINHQEKIELTYDQRVITFDFAALKYPFSDECEYGIKMENFDGDWRNNGANRSATYTNLDPGEYIFRVKTYDKKGELSENEASVKVLVGKPYWATWWAYTFYVLLFGVLLYFYRKYNIYWEKMKNQLKLEQLGREKEAELHEIKVRFFTNISHEIRTPVTLILGSINRLMESGITDKANLSAVQNIRKNGSHLLNLVSELLDFRKLESGDARLKAAEGNIVNFLKEISLSFTEQAINKSIAYDFHTDLQEIKLWYDRDEMEKVLYNLISNAFKYTPEGGKVFIGISQDDQFVYIKIEDTGKGIPAKQLKDIFKRFYQSDNDPTYKNNDGYGLGLSITYEIIKLHGGEIIAESELGKGSAFTIKLPLGNTHLKSEFLIEDFKDSEEVALYASNSEGQGENVKLSFPDQSELTVLVAEDNDGIRAYLYDLLNEHFHVILAVNGREALELTYEKMPDLILSDVMMPEMDGITFSGKVKQDPRISHIPIIILTARTSLIFKKEGLDIGVDDYITKPFSEIILKTRIRNLLNNRHLLREKYKTDLLIEPSELALRSPDQEFLSSLSDIIEANMSSGELSAEHLCKEMGMSQSNVYKKLKSLTGMSIVEFVRDFRLKHAVQLIVRQKLTVSEACYKVGFNDRRYFSQVFKTKYGMTPTQYAKTHHEDS</sequence>
<evidence type="ECO:0000259" key="16">
    <source>
        <dbReference type="PROSITE" id="PS50110"/>
    </source>
</evidence>
<feature type="transmembrane region" description="Helical" evidence="13">
    <location>
        <begin position="769"/>
        <end position="789"/>
    </location>
</feature>
<evidence type="ECO:0000256" key="10">
    <source>
        <dbReference type="ARBA" id="ARBA00023125"/>
    </source>
</evidence>
<dbReference type="InterPro" id="IPR003594">
    <property type="entry name" value="HATPase_dom"/>
</dbReference>
<dbReference type="Proteomes" id="UP000256779">
    <property type="component" value="Unassembled WGS sequence"/>
</dbReference>
<dbReference type="SUPFAM" id="SSF46689">
    <property type="entry name" value="Homeodomain-like"/>
    <property type="match status" value="1"/>
</dbReference>
<dbReference type="PANTHER" id="PTHR43547">
    <property type="entry name" value="TWO-COMPONENT HISTIDINE KINASE"/>
    <property type="match status" value="1"/>
</dbReference>
<dbReference type="InterPro" id="IPR005467">
    <property type="entry name" value="His_kinase_dom"/>
</dbReference>
<evidence type="ECO:0000256" key="5">
    <source>
        <dbReference type="ARBA" id="ARBA00022741"/>
    </source>
</evidence>
<dbReference type="GO" id="GO:0043565">
    <property type="term" value="F:sequence-specific DNA binding"/>
    <property type="evidence" value="ECO:0007669"/>
    <property type="project" value="InterPro"/>
</dbReference>
<keyword evidence="10" id="KW-0238">DNA-binding</keyword>
<evidence type="ECO:0000256" key="12">
    <source>
        <dbReference type="PROSITE-ProRule" id="PRU00169"/>
    </source>
</evidence>
<dbReference type="CDD" id="cd17574">
    <property type="entry name" value="REC_OmpR"/>
    <property type="match status" value="1"/>
</dbReference>
<dbReference type="Pfam" id="PF00512">
    <property type="entry name" value="HisKA"/>
    <property type="match status" value="1"/>
</dbReference>
<comment type="caution">
    <text evidence="17">The sequence shown here is derived from an EMBL/GenBank/DDBJ whole genome shotgun (WGS) entry which is preliminary data.</text>
</comment>
<dbReference type="PROSITE" id="PS50109">
    <property type="entry name" value="HIS_KIN"/>
    <property type="match status" value="1"/>
</dbReference>
<dbReference type="Gene3D" id="1.10.287.130">
    <property type="match status" value="1"/>
</dbReference>
<feature type="domain" description="Histidine kinase" evidence="15">
    <location>
        <begin position="826"/>
        <end position="1044"/>
    </location>
</feature>
<dbReference type="OrthoDB" id="9806995at2"/>
<dbReference type="Gene3D" id="2.130.10.10">
    <property type="entry name" value="YVTN repeat-like/Quinoprotein amine dehydrogenase"/>
    <property type="match status" value="3"/>
</dbReference>
<evidence type="ECO:0000313" key="17">
    <source>
        <dbReference type="EMBL" id="REE05502.1"/>
    </source>
</evidence>
<evidence type="ECO:0000313" key="18">
    <source>
        <dbReference type="Proteomes" id="UP000256779"/>
    </source>
</evidence>
<dbReference type="CDD" id="cd00082">
    <property type="entry name" value="HisKA"/>
    <property type="match status" value="1"/>
</dbReference>
<dbReference type="InterPro" id="IPR011123">
    <property type="entry name" value="Y_Y_Y"/>
</dbReference>
<dbReference type="GO" id="GO:0000155">
    <property type="term" value="F:phosphorelay sensor kinase activity"/>
    <property type="evidence" value="ECO:0007669"/>
    <property type="project" value="InterPro"/>
</dbReference>
<dbReference type="InterPro" id="IPR013783">
    <property type="entry name" value="Ig-like_fold"/>
</dbReference>
<dbReference type="SMART" id="SM00448">
    <property type="entry name" value="REC"/>
    <property type="match status" value="1"/>
</dbReference>
<evidence type="ECO:0000259" key="14">
    <source>
        <dbReference type="PROSITE" id="PS01124"/>
    </source>
</evidence>
<keyword evidence="18" id="KW-1185">Reference proteome</keyword>
<dbReference type="InterPro" id="IPR015943">
    <property type="entry name" value="WD40/YVTN_repeat-like_dom_sf"/>
</dbReference>
<dbReference type="InterPro" id="IPR036097">
    <property type="entry name" value="HisK_dim/P_sf"/>
</dbReference>
<dbReference type="GO" id="GO:0003700">
    <property type="term" value="F:DNA-binding transcription factor activity"/>
    <property type="evidence" value="ECO:0007669"/>
    <property type="project" value="InterPro"/>
</dbReference>
<dbReference type="RefSeq" id="WP_115866028.1">
    <property type="nucleotide sequence ID" value="NZ_QREG01000001.1"/>
</dbReference>